<accession>A0AAN6HAE6</accession>
<feature type="region of interest" description="Disordered" evidence="1">
    <location>
        <begin position="1"/>
        <end position="59"/>
    </location>
</feature>
<proteinExistence type="predicted"/>
<sequence length="217" mass="24631">MSYTTSHVQTNRYPQLRPRSPYGRQAQNRADHLPRRSHTVAEEPGKPETDGEHADSDVNLLTPITNEPPLIKLLTYISLTLQQKVRQQIAKQKYPRYGTDPATPRQTNYLEHGRAKANKLRERKHTGLGRGKEGQDALIDVLYENQRGSFLFGGPHYSASSLLPSDPRSWLNKDCTTSIVDICNYALVPGPNWEWACRGWSVDISRDVDEAGWEHSI</sequence>
<protein>
    <submittedName>
        <fullName evidence="2">Uncharacterized protein</fullName>
    </submittedName>
</protein>
<evidence type="ECO:0000256" key="1">
    <source>
        <dbReference type="SAM" id="MobiDB-lite"/>
    </source>
</evidence>
<feature type="compositionally biased region" description="Polar residues" evidence="1">
    <location>
        <begin position="1"/>
        <end position="13"/>
    </location>
</feature>
<reference evidence="2" key="1">
    <citation type="submission" date="2023-06" db="EMBL/GenBank/DDBJ databases">
        <title>Black Yeasts Isolated from many extreme environments.</title>
        <authorList>
            <person name="Coleine C."/>
            <person name="Stajich J.E."/>
            <person name="Selbmann L."/>
        </authorList>
    </citation>
    <scope>NUCLEOTIDE SEQUENCE</scope>
    <source>
        <strain evidence="2">CCFEE 5200</strain>
    </source>
</reference>
<evidence type="ECO:0000313" key="2">
    <source>
        <dbReference type="EMBL" id="KAK0958088.1"/>
    </source>
</evidence>
<gene>
    <name evidence="2" type="ORF">LTR91_021507</name>
</gene>
<evidence type="ECO:0000313" key="3">
    <source>
        <dbReference type="Proteomes" id="UP001175353"/>
    </source>
</evidence>
<feature type="compositionally biased region" description="Basic and acidic residues" evidence="1">
    <location>
        <begin position="29"/>
        <end position="56"/>
    </location>
</feature>
<keyword evidence="3" id="KW-1185">Reference proteome</keyword>
<organism evidence="2 3">
    <name type="scientific">Friedmanniomyces endolithicus</name>
    <dbReference type="NCBI Taxonomy" id="329885"/>
    <lineage>
        <taxon>Eukaryota</taxon>
        <taxon>Fungi</taxon>
        <taxon>Dikarya</taxon>
        <taxon>Ascomycota</taxon>
        <taxon>Pezizomycotina</taxon>
        <taxon>Dothideomycetes</taxon>
        <taxon>Dothideomycetidae</taxon>
        <taxon>Mycosphaerellales</taxon>
        <taxon>Teratosphaeriaceae</taxon>
        <taxon>Friedmanniomyces</taxon>
    </lineage>
</organism>
<dbReference type="AlphaFoldDB" id="A0AAN6HAE6"/>
<dbReference type="Proteomes" id="UP001175353">
    <property type="component" value="Unassembled WGS sequence"/>
</dbReference>
<comment type="caution">
    <text evidence="2">The sequence shown here is derived from an EMBL/GenBank/DDBJ whole genome shotgun (WGS) entry which is preliminary data.</text>
</comment>
<name>A0AAN6HAE6_9PEZI</name>
<dbReference type="EMBL" id="JAUJLE010000386">
    <property type="protein sequence ID" value="KAK0958088.1"/>
    <property type="molecule type" value="Genomic_DNA"/>
</dbReference>